<feature type="transmembrane region" description="Helical" evidence="1">
    <location>
        <begin position="12"/>
        <end position="32"/>
    </location>
</feature>
<dbReference type="EMBL" id="MU157831">
    <property type="protein sequence ID" value="KAF9532484.1"/>
    <property type="molecule type" value="Genomic_DNA"/>
</dbReference>
<proteinExistence type="predicted"/>
<accession>A0A9P6EP21</accession>
<comment type="caution">
    <text evidence="2">The sequence shown here is derived from an EMBL/GenBank/DDBJ whole genome shotgun (WGS) entry which is preliminary data.</text>
</comment>
<keyword evidence="1" id="KW-1133">Transmembrane helix</keyword>
<protein>
    <submittedName>
        <fullName evidence="2">Uncharacterized protein</fullName>
    </submittedName>
</protein>
<gene>
    <name evidence="2" type="ORF">CPB83DRAFT_846868</name>
</gene>
<keyword evidence="3" id="KW-1185">Reference proteome</keyword>
<organism evidence="2 3">
    <name type="scientific">Crepidotus variabilis</name>
    <dbReference type="NCBI Taxonomy" id="179855"/>
    <lineage>
        <taxon>Eukaryota</taxon>
        <taxon>Fungi</taxon>
        <taxon>Dikarya</taxon>
        <taxon>Basidiomycota</taxon>
        <taxon>Agaricomycotina</taxon>
        <taxon>Agaricomycetes</taxon>
        <taxon>Agaricomycetidae</taxon>
        <taxon>Agaricales</taxon>
        <taxon>Agaricineae</taxon>
        <taxon>Crepidotaceae</taxon>
        <taxon>Crepidotus</taxon>
    </lineage>
</organism>
<keyword evidence="1" id="KW-0472">Membrane</keyword>
<sequence length="58" mass="6512">MIQMSVLRFNATFVSNLVLIDAIAVIQLCYGVSFSSIGRYKSWYAQKSKCEVLGKVYA</sequence>
<name>A0A9P6EP21_9AGAR</name>
<dbReference type="Proteomes" id="UP000807306">
    <property type="component" value="Unassembled WGS sequence"/>
</dbReference>
<evidence type="ECO:0000313" key="2">
    <source>
        <dbReference type="EMBL" id="KAF9532484.1"/>
    </source>
</evidence>
<evidence type="ECO:0000256" key="1">
    <source>
        <dbReference type="SAM" id="Phobius"/>
    </source>
</evidence>
<reference evidence="2" key="1">
    <citation type="submission" date="2020-11" db="EMBL/GenBank/DDBJ databases">
        <authorList>
            <consortium name="DOE Joint Genome Institute"/>
            <person name="Ahrendt S."/>
            <person name="Riley R."/>
            <person name="Andreopoulos W."/>
            <person name="Labutti K."/>
            <person name="Pangilinan J."/>
            <person name="Ruiz-Duenas F.J."/>
            <person name="Barrasa J.M."/>
            <person name="Sanchez-Garcia M."/>
            <person name="Camarero S."/>
            <person name="Miyauchi S."/>
            <person name="Serrano A."/>
            <person name="Linde D."/>
            <person name="Babiker R."/>
            <person name="Drula E."/>
            <person name="Ayuso-Fernandez I."/>
            <person name="Pacheco R."/>
            <person name="Padilla G."/>
            <person name="Ferreira P."/>
            <person name="Barriuso J."/>
            <person name="Kellner H."/>
            <person name="Castanera R."/>
            <person name="Alfaro M."/>
            <person name="Ramirez L."/>
            <person name="Pisabarro A.G."/>
            <person name="Kuo A."/>
            <person name="Tritt A."/>
            <person name="Lipzen A."/>
            <person name="He G."/>
            <person name="Yan M."/>
            <person name="Ng V."/>
            <person name="Cullen D."/>
            <person name="Martin F."/>
            <person name="Rosso M.-N."/>
            <person name="Henrissat B."/>
            <person name="Hibbett D."/>
            <person name="Martinez A.T."/>
            <person name="Grigoriev I.V."/>
        </authorList>
    </citation>
    <scope>NUCLEOTIDE SEQUENCE</scope>
    <source>
        <strain evidence="2">CBS 506.95</strain>
    </source>
</reference>
<keyword evidence="1" id="KW-0812">Transmembrane</keyword>
<evidence type="ECO:0000313" key="3">
    <source>
        <dbReference type="Proteomes" id="UP000807306"/>
    </source>
</evidence>
<dbReference type="AlphaFoldDB" id="A0A9P6EP21"/>